<protein>
    <submittedName>
        <fullName evidence="1">Uncharacterized protein</fullName>
    </submittedName>
</protein>
<name>A0A8S5RBI2_9VIRU</name>
<dbReference type="EMBL" id="BK059087">
    <property type="protein sequence ID" value="DAE28507.1"/>
    <property type="molecule type" value="Genomic_DNA"/>
</dbReference>
<reference evidence="1" key="1">
    <citation type="journal article" date="2021" name="Proc. Natl. Acad. Sci. U.S.A.">
        <title>A Catalog of Tens of Thousands of Viruses from Human Metagenomes Reveals Hidden Associations with Chronic Diseases.</title>
        <authorList>
            <person name="Tisza M.J."/>
            <person name="Buck C.B."/>
        </authorList>
    </citation>
    <scope>NUCLEOTIDE SEQUENCE</scope>
    <source>
        <strain evidence="1">Ct9pU4</strain>
    </source>
</reference>
<sequence>MIKIRNDMLKYKVIKDFGSARKGDVLVNSVEDPQVFTMECSNGDIEGDNYSYRSMSISDDIADLYVEEGYLEEVEDNKSTKVVDLIDNLVDQYDKDYKEVMDKYSEGKVPPCVKLEAETVYYNLTKVLNKIKEELINE</sequence>
<organism evidence="1">
    <name type="scientific">virus sp. ct9pU4</name>
    <dbReference type="NCBI Taxonomy" id="2828248"/>
    <lineage>
        <taxon>Viruses</taxon>
    </lineage>
</organism>
<dbReference type="InterPro" id="IPR055823">
    <property type="entry name" value="DUF7399"/>
</dbReference>
<evidence type="ECO:0000313" key="1">
    <source>
        <dbReference type="EMBL" id="DAE28507.1"/>
    </source>
</evidence>
<dbReference type="Pfam" id="PF24132">
    <property type="entry name" value="DUF7399"/>
    <property type="match status" value="1"/>
</dbReference>
<proteinExistence type="predicted"/>
<accession>A0A8S5RBI2</accession>